<reference evidence="1 2" key="1">
    <citation type="submission" date="2019-02" db="EMBL/GenBank/DDBJ databases">
        <title>Deep-cultivation of Planctomycetes and their phenomic and genomic characterization uncovers novel biology.</title>
        <authorList>
            <person name="Wiegand S."/>
            <person name="Jogler M."/>
            <person name="Boedeker C."/>
            <person name="Pinto D."/>
            <person name="Vollmers J."/>
            <person name="Rivas-Marin E."/>
            <person name="Kohn T."/>
            <person name="Peeters S.H."/>
            <person name="Heuer A."/>
            <person name="Rast P."/>
            <person name="Oberbeckmann S."/>
            <person name="Bunk B."/>
            <person name="Jeske O."/>
            <person name="Meyerdierks A."/>
            <person name="Storesund J.E."/>
            <person name="Kallscheuer N."/>
            <person name="Luecker S."/>
            <person name="Lage O.M."/>
            <person name="Pohl T."/>
            <person name="Merkel B.J."/>
            <person name="Hornburger P."/>
            <person name="Mueller R.-W."/>
            <person name="Bruemmer F."/>
            <person name="Labrenz M."/>
            <person name="Spormann A.M."/>
            <person name="Op den Camp H."/>
            <person name="Overmann J."/>
            <person name="Amann R."/>
            <person name="Jetten M.S.M."/>
            <person name="Mascher T."/>
            <person name="Medema M.H."/>
            <person name="Devos D.P."/>
            <person name="Kaster A.-K."/>
            <person name="Ovreas L."/>
            <person name="Rohde M."/>
            <person name="Galperin M.Y."/>
            <person name="Jogler C."/>
        </authorList>
    </citation>
    <scope>NUCLEOTIDE SEQUENCE [LARGE SCALE GENOMIC DNA]</scope>
    <source>
        <strain evidence="1 2">Spb1</strain>
    </source>
</reference>
<evidence type="ECO:0000313" key="1">
    <source>
        <dbReference type="EMBL" id="QDV29560.1"/>
    </source>
</evidence>
<organism evidence="1 2">
    <name type="scientific">Planctopirus ephydatiae</name>
    <dbReference type="NCBI Taxonomy" id="2528019"/>
    <lineage>
        <taxon>Bacteria</taxon>
        <taxon>Pseudomonadati</taxon>
        <taxon>Planctomycetota</taxon>
        <taxon>Planctomycetia</taxon>
        <taxon>Planctomycetales</taxon>
        <taxon>Planctomycetaceae</taxon>
        <taxon>Planctopirus</taxon>
    </lineage>
</organism>
<protein>
    <submittedName>
        <fullName evidence="1">Uncharacterized protein</fullName>
    </submittedName>
</protein>
<dbReference type="KEGG" id="peh:Spb1_14710"/>
<accession>A0A518GLR9</accession>
<name>A0A518GLR9_9PLAN</name>
<evidence type="ECO:0000313" key="2">
    <source>
        <dbReference type="Proteomes" id="UP000315349"/>
    </source>
</evidence>
<sequence>MRIFRLLPLAQRYPHQTVLPERQKSGCFESDLNCEHVPQCLFIQSHEENTGNLVT</sequence>
<proteinExistence type="predicted"/>
<dbReference type="EMBL" id="CP036299">
    <property type="protein sequence ID" value="QDV29560.1"/>
    <property type="molecule type" value="Genomic_DNA"/>
</dbReference>
<keyword evidence="2" id="KW-1185">Reference proteome</keyword>
<dbReference type="AlphaFoldDB" id="A0A518GLR9"/>
<gene>
    <name evidence="1" type="ORF">Spb1_14710</name>
</gene>
<dbReference type="Proteomes" id="UP000315349">
    <property type="component" value="Chromosome"/>
</dbReference>